<feature type="region of interest" description="Disordered" evidence="1">
    <location>
        <begin position="128"/>
        <end position="154"/>
    </location>
</feature>
<keyword evidence="3" id="KW-1185">Reference proteome</keyword>
<dbReference type="EMBL" id="KB206589">
    <property type="protein sequence ID" value="ELP89715.1"/>
    <property type="molecule type" value="Genomic_DNA"/>
</dbReference>
<reference evidence="2 3" key="1">
    <citation type="submission" date="2012-10" db="EMBL/GenBank/DDBJ databases">
        <authorList>
            <person name="Zafar N."/>
            <person name="Inman J."/>
            <person name="Hall N."/>
            <person name="Lorenzi H."/>
            <person name="Caler E."/>
        </authorList>
    </citation>
    <scope>NUCLEOTIDE SEQUENCE [LARGE SCALE GENOMIC DNA]</scope>
    <source>
        <strain evidence="2 3">IP1</strain>
    </source>
</reference>
<dbReference type="AlphaFoldDB" id="L7FLZ3"/>
<dbReference type="GeneID" id="14888699"/>
<protein>
    <submittedName>
        <fullName evidence="2">Uncharacterized protein</fullName>
    </submittedName>
</protein>
<feature type="compositionally biased region" description="Polar residues" evidence="1">
    <location>
        <begin position="132"/>
        <end position="141"/>
    </location>
</feature>
<evidence type="ECO:0000313" key="3">
    <source>
        <dbReference type="Proteomes" id="UP000014680"/>
    </source>
</evidence>
<evidence type="ECO:0000313" key="2">
    <source>
        <dbReference type="EMBL" id="ELP89715.1"/>
    </source>
</evidence>
<organism evidence="2 3">
    <name type="scientific">Entamoeba invadens IP1</name>
    <dbReference type="NCBI Taxonomy" id="370355"/>
    <lineage>
        <taxon>Eukaryota</taxon>
        <taxon>Amoebozoa</taxon>
        <taxon>Evosea</taxon>
        <taxon>Archamoebae</taxon>
        <taxon>Mastigamoebida</taxon>
        <taxon>Entamoebidae</taxon>
        <taxon>Entamoeba</taxon>
    </lineage>
</organism>
<sequence>MTETPQIPKMFLGRRKLAQTPWFKFANNPRYIRFLFDIPARVAIFPNSKRTKKLGLPRLIQDIKLRQLYAPIYRSKPGVLHKNMDGITVDTKTHQWYSVRENGPIEVEDRVVPSYSFSNHVLATEDPEGQSMIWQSTNSGNDRTEGVIQTDPER</sequence>
<evidence type="ECO:0000256" key="1">
    <source>
        <dbReference type="SAM" id="MobiDB-lite"/>
    </source>
</evidence>
<dbReference type="VEuPathDB" id="AmoebaDB:EIN_455150"/>
<dbReference type="RefSeq" id="XP_004256486.1">
    <property type="nucleotide sequence ID" value="XM_004256438.1"/>
</dbReference>
<gene>
    <name evidence="2" type="ORF">EIN_455150</name>
</gene>
<dbReference type="KEGG" id="eiv:EIN_455150"/>
<proteinExistence type="predicted"/>
<name>L7FLZ3_ENTIV</name>
<dbReference type="Proteomes" id="UP000014680">
    <property type="component" value="Unassembled WGS sequence"/>
</dbReference>
<accession>L7FLZ3</accession>